<comment type="subcellular location">
    <subcellularLocation>
        <location evidence="1">Cell membrane</location>
        <topology evidence="1">Multi-pass membrane protein</topology>
    </subcellularLocation>
</comment>
<keyword evidence="8 10" id="KW-0472">Membrane</keyword>
<keyword evidence="5 10" id="KW-0812">Transmembrane</keyword>
<dbReference type="PANTHER" id="PTHR11795:SF371">
    <property type="entry name" value="HIGH-AFFINITY BRANCHED-CHAIN AMINO ACID TRANSPORT SYSTEM PERMEASE PROTEIN LIVH"/>
    <property type="match status" value="1"/>
</dbReference>
<keyword evidence="3" id="KW-1003">Cell membrane</keyword>
<dbReference type="Proteomes" id="UP000243904">
    <property type="component" value="Chromosome I"/>
</dbReference>
<feature type="transmembrane region" description="Helical" evidence="10">
    <location>
        <begin position="267"/>
        <end position="286"/>
    </location>
</feature>
<dbReference type="GO" id="GO:0015808">
    <property type="term" value="P:L-alanine transport"/>
    <property type="evidence" value="ECO:0007669"/>
    <property type="project" value="TreeGrafter"/>
</dbReference>
<keyword evidence="2" id="KW-0813">Transport</keyword>
<name>A0A1H1SRR6_9BRAD</name>
<evidence type="ECO:0000256" key="3">
    <source>
        <dbReference type="ARBA" id="ARBA00022475"/>
    </source>
</evidence>
<dbReference type="InterPro" id="IPR052157">
    <property type="entry name" value="BCAA_transport_permease"/>
</dbReference>
<organism evidence="11 12">
    <name type="scientific">Bradyrhizobium canariense</name>
    <dbReference type="NCBI Taxonomy" id="255045"/>
    <lineage>
        <taxon>Bacteria</taxon>
        <taxon>Pseudomonadati</taxon>
        <taxon>Pseudomonadota</taxon>
        <taxon>Alphaproteobacteria</taxon>
        <taxon>Hyphomicrobiales</taxon>
        <taxon>Nitrobacteraceae</taxon>
        <taxon>Bradyrhizobium</taxon>
    </lineage>
</organism>
<dbReference type="PANTHER" id="PTHR11795">
    <property type="entry name" value="BRANCHED-CHAIN AMINO ACID TRANSPORT SYSTEM PERMEASE PROTEIN LIVH"/>
    <property type="match status" value="1"/>
</dbReference>
<dbReference type="Pfam" id="PF02653">
    <property type="entry name" value="BPD_transp_2"/>
    <property type="match status" value="1"/>
</dbReference>
<feature type="transmembrane region" description="Helical" evidence="10">
    <location>
        <begin position="231"/>
        <end position="260"/>
    </location>
</feature>
<evidence type="ECO:0000256" key="1">
    <source>
        <dbReference type="ARBA" id="ARBA00004651"/>
    </source>
</evidence>
<dbReference type="EMBL" id="LT629750">
    <property type="protein sequence ID" value="SDS50543.1"/>
    <property type="molecule type" value="Genomic_DNA"/>
</dbReference>
<evidence type="ECO:0000256" key="10">
    <source>
        <dbReference type="SAM" id="Phobius"/>
    </source>
</evidence>
<evidence type="ECO:0000256" key="5">
    <source>
        <dbReference type="ARBA" id="ARBA00022692"/>
    </source>
</evidence>
<dbReference type="InterPro" id="IPR001851">
    <property type="entry name" value="ABC_transp_permease"/>
</dbReference>
<sequence length="293" mass="30403">MLLQQLVNGLSLGAVYAVFAIGFTLVFGVMNVLNLSQGAVFMWGAYVGLEVVRTLALPLPLAILAAAAAAGLLGVLSEVLVFRPLQRRGAHRWMGMVGSLALARMLIGLAQEVFGTEVVRYPDNALAGAAIELMGARLQLLQIVAVGAALVMVIALAALLRFTNLGRAIRTVAFSETVARLVGVPVDKVRLVTFFISGALAGGAGVLWSLLFQSVSPFMGDSILLKGLTVLILGGLGNVLGALVGGVLLGLVEVASVVAIGSGYRDAVGFGLVLLILLTRPTGLFATRETKRA</sequence>
<feature type="transmembrane region" description="Helical" evidence="10">
    <location>
        <begin position="12"/>
        <end position="35"/>
    </location>
</feature>
<dbReference type="GO" id="GO:0005886">
    <property type="term" value="C:plasma membrane"/>
    <property type="evidence" value="ECO:0007669"/>
    <property type="project" value="UniProtKB-SubCell"/>
</dbReference>
<keyword evidence="12" id="KW-1185">Reference proteome</keyword>
<evidence type="ECO:0000256" key="8">
    <source>
        <dbReference type="ARBA" id="ARBA00023136"/>
    </source>
</evidence>
<dbReference type="GO" id="GO:0042941">
    <property type="term" value="P:D-alanine transmembrane transport"/>
    <property type="evidence" value="ECO:0007669"/>
    <property type="project" value="TreeGrafter"/>
</dbReference>
<keyword evidence="7 10" id="KW-1133">Transmembrane helix</keyword>
<dbReference type="GO" id="GO:0015192">
    <property type="term" value="F:L-phenylalanine transmembrane transporter activity"/>
    <property type="evidence" value="ECO:0007669"/>
    <property type="project" value="TreeGrafter"/>
</dbReference>
<feature type="transmembrane region" description="Helical" evidence="10">
    <location>
        <begin position="93"/>
        <end position="114"/>
    </location>
</feature>
<dbReference type="GO" id="GO:1903806">
    <property type="term" value="P:L-isoleucine import across plasma membrane"/>
    <property type="evidence" value="ECO:0007669"/>
    <property type="project" value="TreeGrafter"/>
</dbReference>
<feature type="transmembrane region" description="Helical" evidence="10">
    <location>
        <begin position="55"/>
        <end position="81"/>
    </location>
</feature>
<dbReference type="AlphaFoldDB" id="A0A1H1SRR6"/>
<reference evidence="12" key="1">
    <citation type="submission" date="2016-10" db="EMBL/GenBank/DDBJ databases">
        <authorList>
            <person name="Varghese N."/>
            <person name="Submissions S."/>
        </authorList>
    </citation>
    <scope>NUCLEOTIDE SEQUENCE [LARGE SCALE GENOMIC DNA]</scope>
    <source>
        <strain evidence="12">GAS369</strain>
    </source>
</reference>
<protein>
    <submittedName>
        <fullName evidence="11">Amino acid/amide ABC transporter membrane protein 1, HAAT family</fullName>
    </submittedName>
</protein>
<dbReference type="CDD" id="cd06582">
    <property type="entry name" value="TM_PBP1_LivH_like"/>
    <property type="match status" value="1"/>
</dbReference>
<dbReference type="RefSeq" id="WP_146687283.1">
    <property type="nucleotide sequence ID" value="NZ_LT629750.1"/>
</dbReference>
<evidence type="ECO:0000256" key="9">
    <source>
        <dbReference type="ARBA" id="ARBA00037998"/>
    </source>
</evidence>
<keyword evidence="6" id="KW-0029">Amino-acid transport</keyword>
<dbReference type="GO" id="GO:0015188">
    <property type="term" value="F:L-isoleucine transmembrane transporter activity"/>
    <property type="evidence" value="ECO:0007669"/>
    <property type="project" value="TreeGrafter"/>
</dbReference>
<evidence type="ECO:0000313" key="11">
    <source>
        <dbReference type="EMBL" id="SDS50543.1"/>
    </source>
</evidence>
<dbReference type="GO" id="GO:0015190">
    <property type="term" value="F:L-leucine transmembrane transporter activity"/>
    <property type="evidence" value="ECO:0007669"/>
    <property type="project" value="TreeGrafter"/>
</dbReference>
<evidence type="ECO:0000256" key="4">
    <source>
        <dbReference type="ARBA" id="ARBA00022519"/>
    </source>
</evidence>
<evidence type="ECO:0000256" key="2">
    <source>
        <dbReference type="ARBA" id="ARBA00022448"/>
    </source>
</evidence>
<evidence type="ECO:0000256" key="7">
    <source>
        <dbReference type="ARBA" id="ARBA00022989"/>
    </source>
</evidence>
<comment type="similarity">
    <text evidence="9">Belongs to the binding-protein-dependent transport system permease family. LivHM subfamily.</text>
</comment>
<proteinExistence type="inferred from homology"/>
<feature type="transmembrane region" description="Helical" evidence="10">
    <location>
        <begin position="191"/>
        <end position="211"/>
    </location>
</feature>
<dbReference type="GO" id="GO:0005304">
    <property type="term" value="F:L-valine transmembrane transporter activity"/>
    <property type="evidence" value="ECO:0007669"/>
    <property type="project" value="TreeGrafter"/>
</dbReference>
<evidence type="ECO:0000313" key="12">
    <source>
        <dbReference type="Proteomes" id="UP000243904"/>
    </source>
</evidence>
<feature type="transmembrane region" description="Helical" evidence="10">
    <location>
        <begin position="140"/>
        <end position="160"/>
    </location>
</feature>
<evidence type="ECO:0000256" key="6">
    <source>
        <dbReference type="ARBA" id="ARBA00022970"/>
    </source>
</evidence>
<accession>A0A1H1SRR6</accession>
<keyword evidence="4" id="KW-0997">Cell inner membrane</keyword>
<gene>
    <name evidence="11" type="ORF">SAMN05444158_2263</name>
</gene>